<dbReference type="EMBL" id="CADCVD010000019">
    <property type="protein sequence ID" value="CAA9428527.1"/>
    <property type="molecule type" value="Genomic_DNA"/>
</dbReference>
<organism evidence="1">
    <name type="scientific">uncultured Rubrobacteraceae bacterium</name>
    <dbReference type="NCBI Taxonomy" id="349277"/>
    <lineage>
        <taxon>Bacteria</taxon>
        <taxon>Bacillati</taxon>
        <taxon>Actinomycetota</taxon>
        <taxon>Rubrobacteria</taxon>
        <taxon>Rubrobacterales</taxon>
        <taxon>Rubrobacteraceae</taxon>
        <taxon>environmental samples</taxon>
    </lineage>
</organism>
<proteinExistence type="predicted"/>
<gene>
    <name evidence="1" type="ORF">AVDCRST_MAG37-424</name>
</gene>
<name>A0A6J4PXK8_9ACTN</name>
<accession>A0A6J4PXK8</accession>
<sequence>MQSPDHIKDLTVEEGSLPALAGLLAGFGEEIVAEPEELEGALRRMAANIRERLRLGAVEISASVGESLRISILEGSAVSERGTMFEAFPIRRGKLSVGVVRGYPAAPKRRGRRGNGTLLAG</sequence>
<dbReference type="AlphaFoldDB" id="A0A6J4PXK8"/>
<protein>
    <submittedName>
        <fullName evidence="1">Uncharacterized protein</fullName>
    </submittedName>
</protein>
<reference evidence="1" key="1">
    <citation type="submission" date="2020-02" db="EMBL/GenBank/DDBJ databases">
        <authorList>
            <person name="Meier V. D."/>
        </authorList>
    </citation>
    <scope>NUCLEOTIDE SEQUENCE</scope>
    <source>
        <strain evidence="1">AVDCRST_MAG37</strain>
    </source>
</reference>
<evidence type="ECO:0000313" key="1">
    <source>
        <dbReference type="EMBL" id="CAA9428527.1"/>
    </source>
</evidence>